<evidence type="ECO:0000313" key="1">
    <source>
        <dbReference type="EMBL" id="CAF0971372.1"/>
    </source>
</evidence>
<name>A0A814EMP0_9BILA</name>
<organism evidence="1 2">
    <name type="scientific">Brachionus calyciflorus</name>
    <dbReference type="NCBI Taxonomy" id="104777"/>
    <lineage>
        <taxon>Eukaryota</taxon>
        <taxon>Metazoa</taxon>
        <taxon>Spiralia</taxon>
        <taxon>Gnathifera</taxon>
        <taxon>Rotifera</taxon>
        <taxon>Eurotatoria</taxon>
        <taxon>Monogononta</taxon>
        <taxon>Pseudotrocha</taxon>
        <taxon>Ploima</taxon>
        <taxon>Brachionidae</taxon>
        <taxon>Brachionus</taxon>
    </lineage>
</organism>
<keyword evidence="2" id="KW-1185">Reference proteome</keyword>
<protein>
    <submittedName>
        <fullName evidence="1">Uncharacterized protein</fullName>
    </submittedName>
</protein>
<gene>
    <name evidence="1" type="ORF">OXX778_LOCUS14936</name>
</gene>
<accession>A0A814EMP0</accession>
<dbReference type="OrthoDB" id="6497308at2759"/>
<proteinExistence type="predicted"/>
<dbReference type="Proteomes" id="UP000663879">
    <property type="component" value="Unassembled WGS sequence"/>
</dbReference>
<dbReference type="AlphaFoldDB" id="A0A814EMP0"/>
<evidence type="ECO:0000313" key="2">
    <source>
        <dbReference type="Proteomes" id="UP000663879"/>
    </source>
</evidence>
<dbReference type="EMBL" id="CAJNOC010003181">
    <property type="protein sequence ID" value="CAF0971372.1"/>
    <property type="molecule type" value="Genomic_DNA"/>
</dbReference>
<comment type="caution">
    <text evidence="1">The sequence shown here is derived from an EMBL/GenBank/DDBJ whole genome shotgun (WGS) entry which is preliminary data.</text>
</comment>
<reference evidence="1" key="1">
    <citation type="submission" date="2021-02" db="EMBL/GenBank/DDBJ databases">
        <authorList>
            <person name="Nowell W R."/>
        </authorList>
    </citation>
    <scope>NUCLEOTIDE SEQUENCE</scope>
    <source>
        <strain evidence="1">Ploen Becks lab</strain>
    </source>
</reference>
<sequence length="138" mass="16195">MNNLDWKWTKIDACLFNDVLVPIIKRKDGHYWICARIVNSLILDSFENNLSQEAKDYGSLVGLLCNQDEVKLLNAINLTFKNLFGHEEFNQYDMMVRFDKFLEFYQIVKTTIRLRTTTTTNTITHSNQVNQNDAIQNQ</sequence>